<evidence type="ECO:0000256" key="1">
    <source>
        <dbReference type="SAM" id="MobiDB-lite"/>
    </source>
</evidence>
<dbReference type="Pfam" id="PF02037">
    <property type="entry name" value="SAP"/>
    <property type="match status" value="1"/>
</dbReference>
<dbReference type="OrthoDB" id="5348404at2759"/>
<comment type="caution">
    <text evidence="3">The sequence shown here is derived from an EMBL/GenBank/DDBJ whole genome shotgun (WGS) entry which is preliminary data.</text>
</comment>
<feature type="compositionally biased region" description="Polar residues" evidence="1">
    <location>
        <begin position="165"/>
        <end position="177"/>
    </location>
</feature>
<dbReference type="AlphaFoldDB" id="A0A427XS41"/>
<feature type="compositionally biased region" description="Basic and acidic residues" evidence="1">
    <location>
        <begin position="377"/>
        <end position="400"/>
    </location>
</feature>
<dbReference type="SMART" id="SM00513">
    <property type="entry name" value="SAP"/>
    <property type="match status" value="1"/>
</dbReference>
<evidence type="ECO:0000313" key="3">
    <source>
        <dbReference type="EMBL" id="RSH81650.1"/>
    </source>
</evidence>
<gene>
    <name evidence="3" type="ORF">EHS24_007830</name>
</gene>
<dbReference type="InterPro" id="IPR003034">
    <property type="entry name" value="SAP_dom"/>
</dbReference>
<feature type="compositionally biased region" description="Pro residues" evidence="1">
    <location>
        <begin position="72"/>
        <end position="88"/>
    </location>
</feature>
<keyword evidence="4" id="KW-1185">Reference proteome</keyword>
<dbReference type="PROSITE" id="PS50800">
    <property type="entry name" value="SAP"/>
    <property type="match status" value="1"/>
</dbReference>
<accession>A0A427XS41</accession>
<evidence type="ECO:0000313" key="4">
    <source>
        <dbReference type="Proteomes" id="UP000279236"/>
    </source>
</evidence>
<feature type="compositionally biased region" description="Pro residues" evidence="1">
    <location>
        <begin position="102"/>
        <end position="118"/>
    </location>
</feature>
<feature type="compositionally biased region" description="Low complexity" evidence="1">
    <location>
        <begin position="89"/>
        <end position="101"/>
    </location>
</feature>
<dbReference type="Gene3D" id="1.10.720.30">
    <property type="entry name" value="SAP domain"/>
    <property type="match status" value="1"/>
</dbReference>
<feature type="region of interest" description="Disordered" evidence="1">
    <location>
        <begin position="336"/>
        <end position="418"/>
    </location>
</feature>
<proteinExistence type="predicted"/>
<feature type="compositionally biased region" description="Pro residues" evidence="1">
    <location>
        <begin position="145"/>
        <end position="162"/>
    </location>
</feature>
<dbReference type="STRING" id="105984.A0A427XS41"/>
<name>A0A427XS41_9TREE</name>
<organism evidence="3 4">
    <name type="scientific">Apiotrichum porosum</name>
    <dbReference type="NCBI Taxonomy" id="105984"/>
    <lineage>
        <taxon>Eukaryota</taxon>
        <taxon>Fungi</taxon>
        <taxon>Dikarya</taxon>
        <taxon>Basidiomycota</taxon>
        <taxon>Agaricomycotina</taxon>
        <taxon>Tremellomycetes</taxon>
        <taxon>Trichosporonales</taxon>
        <taxon>Trichosporonaceae</taxon>
        <taxon>Apiotrichum</taxon>
    </lineage>
</organism>
<feature type="region of interest" description="Disordered" evidence="1">
    <location>
        <begin position="46"/>
        <end position="211"/>
    </location>
</feature>
<dbReference type="GeneID" id="39592373"/>
<feature type="compositionally biased region" description="Low complexity" evidence="1">
    <location>
        <begin position="185"/>
        <end position="196"/>
    </location>
</feature>
<reference evidence="3 4" key="1">
    <citation type="submission" date="2018-11" db="EMBL/GenBank/DDBJ databases">
        <title>Genome sequence of Apiotrichum porosum DSM 27194.</title>
        <authorList>
            <person name="Aliyu H."/>
            <person name="Gorte O."/>
            <person name="Ochsenreither K."/>
        </authorList>
    </citation>
    <scope>NUCLEOTIDE SEQUENCE [LARGE SCALE GENOMIC DNA]</scope>
    <source>
        <strain evidence="3 4">DSM 27194</strain>
    </source>
</reference>
<dbReference type="RefSeq" id="XP_028476105.1">
    <property type="nucleotide sequence ID" value="XM_028623172.1"/>
</dbReference>
<evidence type="ECO:0000259" key="2">
    <source>
        <dbReference type="PROSITE" id="PS50800"/>
    </source>
</evidence>
<dbReference type="EMBL" id="RSCE01000006">
    <property type="protein sequence ID" value="RSH81650.1"/>
    <property type="molecule type" value="Genomic_DNA"/>
</dbReference>
<dbReference type="Proteomes" id="UP000279236">
    <property type="component" value="Unassembled WGS sequence"/>
</dbReference>
<dbReference type="PANTHER" id="PTHR47031">
    <property type="entry name" value="SAP DNA-BINDING DOMAIN-CONTAINING PROTEIN"/>
    <property type="match status" value="1"/>
</dbReference>
<dbReference type="InterPro" id="IPR036361">
    <property type="entry name" value="SAP_dom_sf"/>
</dbReference>
<sequence length="418" mass="43710">MATTSINVGKLKVAELKEQLDKHGLSTKGLKKELADRLQAFLDDSANQDAHGLGHDNGVPDTSASVTAPSPTVIPPETPVQPEPPAEPEPVVEQPPAQQPVSPLPTAPLTPPRAPSPLPTAVVGIEVDNGPNEPFSVPRVSEPAPRSPSPPRLPVDRPPTPPVKTSAQPAGTVTATAVASPPLPRSVSPRRSGSPPKTQAPALSSLKLPASFPPGHPPTSLLYITNLRRPLLHSALHALLECTTLPTPSTPAAPFGHADFPGLWLSGIKDHAYAGFDSPELALAAAKRVHGQVWPEGSGAGAALQVQFIDPRVAPGLLEKEERAWAANRGRLQLDVHESKSGDGNGGGGGWQFDLIPVGGLPARPPPPTGGLAARLTDPRDPRASSLVDRTREPGRERLLPPRAAPYDRPPLPDHNAS</sequence>
<dbReference type="SUPFAM" id="SSF68906">
    <property type="entry name" value="SAP domain"/>
    <property type="match status" value="1"/>
</dbReference>
<dbReference type="PANTHER" id="PTHR47031:SF3">
    <property type="entry name" value="SAP DOMAIN-CONTAINING PROTEIN"/>
    <property type="match status" value="1"/>
</dbReference>
<feature type="domain" description="SAP" evidence="2">
    <location>
        <begin position="8"/>
        <end position="42"/>
    </location>
</feature>
<feature type="compositionally biased region" description="Polar residues" evidence="1">
    <location>
        <begin position="60"/>
        <end position="70"/>
    </location>
</feature>
<protein>
    <recommendedName>
        <fullName evidence="2">SAP domain-containing protein</fullName>
    </recommendedName>
</protein>